<evidence type="ECO:0000256" key="1">
    <source>
        <dbReference type="ARBA" id="ARBA00002343"/>
    </source>
</evidence>
<dbReference type="SMART" id="SM00757">
    <property type="entry name" value="CRA"/>
    <property type="match status" value="1"/>
</dbReference>
<name>A0AA38RCQ2_9PEZI</name>
<dbReference type="PANTHER" id="PTHR12864">
    <property type="entry name" value="RAN BINDING PROTEIN 9-RELATED"/>
    <property type="match status" value="1"/>
</dbReference>
<dbReference type="SMART" id="SM00668">
    <property type="entry name" value="CTLH"/>
    <property type="match status" value="1"/>
</dbReference>
<dbReference type="Proteomes" id="UP001174691">
    <property type="component" value="Unassembled WGS sequence"/>
</dbReference>
<dbReference type="AlphaFoldDB" id="A0AA38RCQ2"/>
<dbReference type="PROSITE" id="PS50896">
    <property type="entry name" value="LISH"/>
    <property type="match status" value="1"/>
</dbReference>
<dbReference type="Pfam" id="PF08513">
    <property type="entry name" value="LisH"/>
    <property type="match status" value="1"/>
</dbReference>
<dbReference type="InterPro" id="IPR050618">
    <property type="entry name" value="Ubq-SigPath_Reg"/>
</dbReference>
<sequence>MSSLSAALNTTGIDDDVFWEQVAAHFRENLGRMMSSGTANAARTNAFNARVAAVKSPKSDINSLILDYLVMEGYPKAAEKFSKEANLQEQQEDSEIAERREIQDHIHNGDIEAAIVGLNQLDPEILDKEPKLHFSLLRLQLVELIRHCNNGDITPALEFATQRLGPRASTNPEFLHALEQTMVLLIFPHDSLQPELAALLRSDLRKQVADEVNKAIVRRRTERLESAIQELARLRSWGETSARAAKKDVPDRIELGLNEDDNDGAADNGNDNGFEPMITI</sequence>
<comment type="function">
    <text evidence="1">Involved in the proteasome-dependent degradation of fructose-1,6-bisphosphatase.</text>
</comment>
<gene>
    <name evidence="4" type="ORF">NKR19_g7084</name>
</gene>
<dbReference type="InterPro" id="IPR024964">
    <property type="entry name" value="CTLH/CRA"/>
</dbReference>
<dbReference type="Pfam" id="PF10607">
    <property type="entry name" value="CTLH"/>
    <property type="match status" value="1"/>
</dbReference>
<dbReference type="InterPro" id="IPR006594">
    <property type="entry name" value="LisH"/>
</dbReference>
<feature type="region of interest" description="Disordered" evidence="2">
    <location>
        <begin position="256"/>
        <end position="280"/>
    </location>
</feature>
<dbReference type="EMBL" id="JANBVN010000118">
    <property type="protein sequence ID" value="KAJ9142866.1"/>
    <property type="molecule type" value="Genomic_DNA"/>
</dbReference>
<organism evidence="4 5">
    <name type="scientific">Coniochaeta hoffmannii</name>
    <dbReference type="NCBI Taxonomy" id="91930"/>
    <lineage>
        <taxon>Eukaryota</taxon>
        <taxon>Fungi</taxon>
        <taxon>Dikarya</taxon>
        <taxon>Ascomycota</taxon>
        <taxon>Pezizomycotina</taxon>
        <taxon>Sordariomycetes</taxon>
        <taxon>Sordariomycetidae</taxon>
        <taxon>Coniochaetales</taxon>
        <taxon>Coniochaetaceae</taxon>
        <taxon>Coniochaeta</taxon>
    </lineage>
</organism>
<evidence type="ECO:0000313" key="5">
    <source>
        <dbReference type="Proteomes" id="UP001174691"/>
    </source>
</evidence>
<accession>A0AA38RCQ2</accession>
<keyword evidence="5" id="KW-1185">Reference proteome</keyword>
<reference evidence="4" key="1">
    <citation type="submission" date="2022-07" db="EMBL/GenBank/DDBJ databases">
        <title>Fungi with potential for degradation of polypropylene.</title>
        <authorList>
            <person name="Gostincar C."/>
        </authorList>
    </citation>
    <scope>NUCLEOTIDE SEQUENCE</scope>
    <source>
        <strain evidence="4">EXF-13287</strain>
    </source>
</reference>
<evidence type="ECO:0000259" key="3">
    <source>
        <dbReference type="PROSITE" id="PS50897"/>
    </source>
</evidence>
<dbReference type="SMART" id="SM00667">
    <property type="entry name" value="LisH"/>
    <property type="match status" value="1"/>
</dbReference>
<dbReference type="InterPro" id="IPR006595">
    <property type="entry name" value="CTLH_C"/>
</dbReference>
<proteinExistence type="predicted"/>
<evidence type="ECO:0000256" key="2">
    <source>
        <dbReference type="SAM" id="MobiDB-lite"/>
    </source>
</evidence>
<dbReference type="InterPro" id="IPR013144">
    <property type="entry name" value="CRA_dom"/>
</dbReference>
<feature type="domain" description="CTLH" evidence="3">
    <location>
        <begin position="95"/>
        <end position="152"/>
    </location>
</feature>
<evidence type="ECO:0000313" key="4">
    <source>
        <dbReference type="EMBL" id="KAJ9142866.1"/>
    </source>
</evidence>
<protein>
    <submittedName>
        <fullName evidence="4">Ran binding protein in the microtubule-organising centre</fullName>
    </submittedName>
</protein>
<comment type="caution">
    <text evidence="4">The sequence shown here is derived from an EMBL/GenBank/DDBJ whole genome shotgun (WGS) entry which is preliminary data.</text>
</comment>
<dbReference type="PROSITE" id="PS50897">
    <property type="entry name" value="CTLH"/>
    <property type="match status" value="1"/>
</dbReference>